<dbReference type="InterPro" id="IPR005119">
    <property type="entry name" value="LysR_subst-bd"/>
</dbReference>
<dbReference type="PANTHER" id="PTHR30537:SF3">
    <property type="entry name" value="TRANSCRIPTIONAL REGULATORY PROTEIN"/>
    <property type="match status" value="1"/>
</dbReference>
<organism evidence="6 7">
    <name type="scientific">Limoniibacter endophyticus</name>
    <dbReference type="NCBI Taxonomy" id="1565040"/>
    <lineage>
        <taxon>Bacteria</taxon>
        <taxon>Pseudomonadati</taxon>
        <taxon>Pseudomonadota</taxon>
        <taxon>Alphaproteobacteria</taxon>
        <taxon>Hyphomicrobiales</taxon>
        <taxon>Bartonellaceae</taxon>
        <taxon>Limoniibacter</taxon>
    </lineage>
</organism>
<dbReference type="EMBL" id="BMZO01000006">
    <property type="protein sequence ID" value="GHC72091.1"/>
    <property type="molecule type" value="Genomic_DNA"/>
</dbReference>
<reference evidence="6" key="2">
    <citation type="submission" date="2020-09" db="EMBL/GenBank/DDBJ databases">
        <authorList>
            <person name="Sun Q."/>
            <person name="Kim S."/>
        </authorList>
    </citation>
    <scope>NUCLEOTIDE SEQUENCE</scope>
    <source>
        <strain evidence="6">KCTC 42097</strain>
    </source>
</reference>
<evidence type="ECO:0000256" key="2">
    <source>
        <dbReference type="ARBA" id="ARBA00023015"/>
    </source>
</evidence>
<dbReference type="Pfam" id="PF00126">
    <property type="entry name" value="HTH_1"/>
    <property type="match status" value="1"/>
</dbReference>
<keyword evidence="7" id="KW-1185">Reference proteome</keyword>
<dbReference type="Gene3D" id="1.10.10.10">
    <property type="entry name" value="Winged helix-like DNA-binding domain superfamily/Winged helix DNA-binding domain"/>
    <property type="match status" value="1"/>
</dbReference>
<protein>
    <submittedName>
        <fullName evidence="6">Transcriptional regulator</fullName>
    </submittedName>
</protein>
<dbReference type="InterPro" id="IPR036388">
    <property type="entry name" value="WH-like_DNA-bd_sf"/>
</dbReference>
<sequence length="297" mass="32962">MKFDWNDLRFFLAVARTRRITEAAIKLQVSQATVTRRIGAMEDALGTALFSRRNDGYVLTDSGKALVEPAEQAEAQLQWIERNTAAATDAVQGTVRLQTPEILGQHLIMPRLAAFHMAHPDLAFEFIADVRSTRLSKGEADILIRLVRPENGDYTIRKLGEIALGLYCSAEYLARHDHTAISRLHAGHRLIGWETELAYLPMARWLESRSGDALYSVRTHTMGSQLAAAKAGFGIAVLPAFIARKQGLMRVMDEHPPLVTDIWMLQQAASHEFARVRAVADYLGDMIASAQAELLSA</sequence>
<dbReference type="SUPFAM" id="SSF53850">
    <property type="entry name" value="Periplasmic binding protein-like II"/>
    <property type="match status" value="1"/>
</dbReference>
<dbReference type="Pfam" id="PF03466">
    <property type="entry name" value="LysR_substrate"/>
    <property type="match status" value="1"/>
</dbReference>
<comment type="caution">
    <text evidence="6">The sequence shown here is derived from an EMBL/GenBank/DDBJ whole genome shotgun (WGS) entry which is preliminary data.</text>
</comment>
<dbReference type="PROSITE" id="PS50931">
    <property type="entry name" value="HTH_LYSR"/>
    <property type="match status" value="1"/>
</dbReference>
<evidence type="ECO:0000313" key="7">
    <source>
        <dbReference type="Proteomes" id="UP000641137"/>
    </source>
</evidence>
<dbReference type="AlphaFoldDB" id="A0A8J3DJ06"/>
<dbReference type="InterPro" id="IPR058163">
    <property type="entry name" value="LysR-type_TF_proteobact-type"/>
</dbReference>
<dbReference type="PRINTS" id="PR00039">
    <property type="entry name" value="HTHLYSR"/>
</dbReference>
<keyword evidence="2" id="KW-0805">Transcription regulation</keyword>
<keyword evidence="4" id="KW-0804">Transcription</keyword>
<evidence type="ECO:0000256" key="3">
    <source>
        <dbReference type="ARBA" id="ARBA00023125"/>
    </source>
</evidence>
<dbReference type="GO" id="GO:0003700">
    <property type="term" value="F:DNA-binding transcription factor activity"/>
    <property type="evidence" value="ECO:0007669"/>
    <property type="project" value="InterPro"/>
</dbReference>
<name>A0A8J3DJ06_9HYPH</name>
<dbReference type="SUPFAM" id="SSF46785">
    <property type="entry name" value="Winged helix' DNA-binding domain"/>
    <property type="match status" value="1"/>
</dbReference>
<gene>
    <name evidence="6" type="ORF">GCM10010136_19550</name>
</gene>
<dbReference type="Proteomes" id="UP000641137">
    <property type="component" value="Unassembled WGS sequence"/>
</dbReference>
<accession>A0A8J3DJ06</accession>
<reference evidence="6" key="1">
    <citation type="journal article" date="2014" name="Int. J. Syst. Evol. Microbiol.">
        <title>Complete genome sequence of Corynebacterium casei LMG S-19264T (=DSM 44701T), isolated from a smear-ripened cheese.</title>
        <authorList>
            <consortium name="US DOE Joint Genome Institute (JGI-PGF)"/>
            <person name="Walter F."/>
            <person name="Albersmeier A."/>
            <person name="Kalinowski J."/>
            <person name="Ruckert C."/>
        </authorList>
    </citation>
    <scope>NUCLEOTIDE SEQUENCE</scope>
    <source>
        <strain evidence="6">KCTC 42097</strain>
    </source>
</reference>
<comment type="similarity">
    <text evidence="1">Belongs to the LysR transcriptional regulatory family.</text>
</comment>
<dbReference type="InterPro" id="IPR000847">
    <property type="entry name" value="LysR_HTH_N"/>
</dbReference>
<feature type="domain" description="HTH lysR-type" evidence="5">
    <location>
        <begin position="3"/>
        <end position="60"/>
    </location>
</feature>
<evidence type="ECO:0000313" key="6">
    <source>
        <dbReference type="EMBL" id="GHC72091.1"/>
    </source>
</evidence>
<dbReference type="GO" id="GO:0043565">
    <property type="term" value="F:sequence-specific DNA binding"/>
    <property type="evidence" value="ECO:0007669"/>
    <property type="project" value="TreeGrafter"/>
</dbReference>
<dbReference type="Gene3D" id="3.40.190.290">
    <property type="match status" value="1"/>
</dbReference>
<evidence type="ECO:0000256" key="1">
    <source>
        <dbReference type="ARBA" id="ARBA00009437"/>
    </source>
</evidence>
<dbReference type="GO" id="GO:0006351">
    <property type="term" value="P:DNA-templated transcription"/>
    <property type="evidence" value="ECO:0007669"/>
    <property type="project" value="TreeGrafter"/>
</dbReference>
<dbReference type="InterPro" id="IPR036390">
    <property type="entry name" value="WH_DNA-bd_sf"/>
</dbReference>
<evidence type="ECO:0000256" key="4">
    <source>
        <dbReference type="ARBA" id="ARBA00023163"/>
    </source>
</evidence>
<evidence type="ECO:0000259" key="5">
    <source>
        <dbReference type="PROSITE" id="PS50931"/>
    </source>
</evidence>
<keyword evidence="3" id="KW-0238">DNA-binding</keyword>
<dbReference type="PANTHER" id="PTHR30537">
    <property type="entry name" value="HTH-TYPE TRANSCRIPTIONAL REGULATOR"/>
    <property type="match status" value="1"/>
</dbReference>
<proteinExistence type="inferred from homology"/>
<dbReference type="RefSeq" id="WP_189489821.1">
    <property type="nucleotide sequence ID" value="NZ_BMZO01000006.1"/>
</dbReference>